<proteinExistence type="predicted"/>
<protein>
    <submittedName>
        <fullName evidence="2">DUF2007 domain-containing protein</fullName>
    </submittedName>
</protein>
<dbReference type="InterPro" id="IPR018551">
    <property type="entry name" value="DUF2007"/>
</dbReference>
<gene>
    <name evidence="2" type="ORF">EWM57_14625</name>
</gene>
<dbReference type="Proteomes" id="UP000294155">
    <property type="component" value="Unassembled WGS sequence"/>
</dbReference>
<comment type="caution">
    <text evidence="2">The sequence shown here is derived from an EMBL/GenBank/DDBJ whole genome shotgun (WGS) entry which is preliminary data.</text>
</comment>
<sequence length="176" mass="19697">MKKRAFGRAPNALFVCFLGSDYAFRIMTSQPPESRIVLLESFADPITAHLAKGRLEAEQIPCFLTNENLVSLNRLYGPASGGVRLHVREQDAPAAAEILRYETVPMTVARADDTPPADELHCPACDSTDVAFGPATRNTYSWPMLLLSMVLGYPLRGKRYHCFHCRHEFKRTEGKL</sequence>
<dbReference type="Gene3D" id="3.30.70.790">
    <property type="entry name" value="UreE, C-terminal domain"/>
    <property type="match status" value="1"/>
</dbReference>
<evidence type="ECO:0000313" key="2">
    <source>
        <dbReference type="EMBL" id="RYU78291.1"/>
    </source>
</evidence>
<dbReference type="InterPro" id="IPR011322">
    <property type="entry name" value="N-reg_PII-like_a/b"/>
</dbReference>
<keyword evidence="3" id="KW-1185">Reference proteome</keyword>
<reference evidence="2 3" key="1">
    <citation type="submission" date="2019-02" db="EMBL/GenBank/DDBJ databases">
        <title>Bacterial novel species isolated from soil.</title>
        <authorList>
            <person name="Jung H.-Y."/>
        </authorList>
    </citation>
    <scope>NUCLEOTIDE SEQUENCE [LARGE SCALE GENOMIC DNA]</scope>
    <source>
        <strain evidence="2 3">1-3-3-3</strain>
    </source>
</reference>
<evidence type="ECO:0000313" key="3">
    <source>
        <dbReference type="Proteomes" id="UP000294155"/>
    </source>
</evidence>
<dbReference type="OrthoDB" id="8480302at2"/>
<dbReference type="AlphaFoldDB" id="A0A4Q5LDE9"/>
<organism evidence="2 3">
    <name type="scientific">Hymenobacter persicinus</name>
    <dbReference type="NCBI Taxonomy" id="2025506"/>
    <lineage>
        <taxon>Bacteria</taxon>
        <taxon>Pseudomonadati</taxon>
        <taxon>Bacteroidota</taxon>
        <taxon>Cytophagia</taxon>
        <taxon>Cytophagales</taxon>
        <taxon>Hymenobacteraceae</taxon>
        <taxon>Hymenobacter</taxon>
    </lineage>
</organism>
<evidence type="ECO:0000259" key="1">
    <source>
        <dbReference type="Pfam" id="PF09413"/>
    </source>
</evidence>
<dbReference type="EMBL" id="SEWE01000032">
    <property type="protein sequence ID" value="RYU78291.1"/>
    <property type="molecule type" value="Genomic_DNA"/>
</dbReference>
<name>A0A4Q5LDE9_9BACT</name>
<dbReference type="SUPFAM" id="SSF54913">
    <property type="entry name" value="GlnB-like"/>
    <property type="match status" value="1"/>
</dbReference>
<dbReference type="Pfam" id="PF09413">
    <property type="entry name" value="DUF2007"/>
    <property type="match status" value="1"/>
</dbReference>
<feature type="domain" description="DUF2007" evidence="1">
    <location>
        <begin position="41"/>
        <end position="100"/>
    </location>
</feature>
<accession>A0A4Q5LDE9</accession>